<accession>A0A8H6ZGH3</accession>
<keyword evidence="4" id="KW-0378">Hydrolase</keyword>
<evidence type="ECO:0000313" key="7">
    <source>
        <dbReference type="Proteomes" id="UP000623467"/>
    </source>
</evidence>
<dbReference type="PANTHER" id="PTHR47966:SF51">
    <property type="entry name" value="BETA-SITE APP-CLEAVING ENZYME, ISOFORM A-RELATED"/>
    <property type="match status" value="1"/>
</dbReference>
<dbReference type="EMBL" id="JACAZH010000001">
    <property type="protein sequence ID" value="KAF7376972.1"/>
    <property type="molecule type" value="Genomic_DNA"/>
</dbReference>
<feature type="active site" evidence="3">
    <location>
        <position position="302"/>
    </location>
</feature>
<keyword evidence="2 4" id="KW-0064">Aspartyl protease</keyword>
<dbReference type="GO" id="GO:0004190">
    <property type="term" value="F:aspartic-type endopeptidase activity"/>
    <property type="evidence" value="ECO:0007669"/>
    <property type="project" value="UniProtKB-KW"/>
</dbReference>
<dbReference type="Gene3D" id="2.40.70.10">
    <property type="entry name" value="Acid Proteases"/>
    <property type="match status" value="2"/>
</dbReference>
<dbReference type="InterPro" id="IPR034164">
    <property type="entry name" value="Pepsin-like_dom"/>
</dbReference>
<evidence type="ECO:0000259" key="5">
    <source>
        <dbReference type="PROSITE" id="PS51767"/>
    </source>
</evidence>
<feature type="domain" description="Peptidase A1" evidence="5">
    <location>
        <begin position="106"/>
        <end position="416"/>
    </location>
</feature>
<dbReference type="PRINTS" id="PR00792">
    <property type="entry name" value="PEPSIN"/>
</dbReference>
<dbReference type="AlphaFoldDB" id="A0A8H6ZGH3"/>
<dbReference type="CDD" id="cd05471">
    <property type="entry name" value="pepsin_like"/>
    <property type="match status" value="1"/>
</dbReference>
<organism evidence="6 7">
    <name type="scientific">Mycena sanguinolenta</name>
    <dbReference type="NCBI Taxonomy" id="230812"/>
    <lineage>
        <taxon>Eukaryota</taxon>
        <taxon>Fungi</taxon>
        <taxon>Dikarya</taxon>
        <taxon>Basidiomycota</taxon>
        <taxon>Agaricomycotina</taxon>
        <taxon>Agaricomycetes</taxon>
        <taxon>Agaricomycetidae</taxon>
        <taxon>Agaricales</taxon>
        <taxon>Marasmiineae</taxon>
        <taxon>Mycenaceae</taxon>
        <taxon>Mycena</taxon>
    </lineage>
</organism>
<dbReference type="PANTHER" id="PTHR47966">
    <property type="entry name" value="BETA-SITE APP-CLEAVING ENZYME, ISOFORM A-RELATED"/>
    <property type="match status" value="1"/>
</dbReference>
<dbReference type="OrthoDB" id="660550at2759"/>
<gene>
    <name evidence="6" type="ORF">MSAN_00115000</name>
</gene>
<evidence type="ECO:0000256" key="3">
    <source>
        <dbReference type="PIRSR" id="PIRSR601461-1"/>
    </source>
</evidence>
<reference evidence="6" key="1">
    <citation type="submission" date="2020-05" db="EMBL/GenBank/DDBJ databases">
        <title>Mycena genomes resolve the evolution of fungal bioluminescence.</title>
        <authorList>
            <person name="Tsai I.J."/>
        </authorList>
    </citation>
    <scope>NUCLEOTIDE SEQUENCE</scope>
    <source>
        <strain evidence="6">160909Yilan</strain>
    </source>
</reference>
<dbReference type="InterPro" id="IPR033121">
    <property type="entry name" value="PEPTIDASE_A1"/>
</dbReference>
<dbReference type="SUPFAM" id="SSF50630">
    <property type="entry name" value="Acid proteases"/>
    <property type="match status" value="1"/>
</dbReference>
<comment type="similarity">
    <text evidence="1 4">Belongs to the peptidase A1 family.</text>
</comment>
<sequence>MLRFLTYKKRSLDLQFFTLVLLRDPIYPAPVMVRLTTPFLFLAFLVSAAVSTPATTPNVLSVPMYKKVSGSTRSIKALMARDLARFNVDAATAVGEAPATNEDDTYVAATQIGTQTFELIVDTGSSNTWVGAGTKYKASSTATSTGKSFSVTYGTGSASGTEYTDNLVIGGLTVTKQSIGDATKTSDFSGVDGIIGFGPVILTEGTVSGTTSVPTVMNNLFSQGTISTQVLGVSFAPESGSDTDDANGELTLGGTDSTKYSGSINYVSKSTTSPYSDYWGISVSSVTYNGASIASAANAIVDTGTTLIYVPTATYNAFLKASGGKTDSSTGLLSWTTLPTENIAFTIGGVSYTLTPAQYTIPTSQYEFYEIPSGKYYSWIIAGGTSAADVNFIIGQKFLENYYSVFDTTNSRVGFATAA</sequence>
<dbReference type="Pfam" id="PF00026">
    <property type="entry name" value="Asp"/>
    <property type="match status" value="1"/>
</dbReference>
<feature type="active site" evidence="3">
    <location>
        <position position="122"/>
    </location>
</feature>
<dbReference type="GO" id="GO:0006508">
    <property type="term" value="P:proteolysis"/>
    <property type="evidence" value="ECO:0007669"/>
    <property type="project" value="UniProtKB-KW"/>
</dbReference>
<dbReference type="Proteomes" id="UP000623467">
    <property type="component" value="Unassembled WGS sequence"/>
</dbReference>
<evidence type="ECO:0000313" key="6">
    <source>
        <dbReference type="EMBL" id="KAF7376972.1"/>
    </source>
</evidence>
<dbReference type="InterPro" id="IPR001461">
    <property type="entry name" value="Aspartic_peptidase_A1"/>
</dbReference>
<dbReference type="PROSITE" id="PS51767">
    <property type="entry name" value="PEPTIDASE_A1"/>
    <property type="match status" value="1"/>
</dbReference>
<dbReference type="InterPro" id="IPR021109">
    <property type="entry name" value="Peptidase_aspartic_dom_sf"/>
</dbReference>
<proteinExistence type="inferred from homology"/>
<protein>
    <submittedName>
        <fullName evidence="6">Aspartic protease</fullName>
    </submittedName>
</protein>
<name>A0A8H6ZGH3_9AGAR</name>
<evidence type="ECO:0000256" key="1">
    <source>
        <dbReference type="ARBA" id="ARBA00007447"/>
    </source>
</evidence>
<comment type="caution">
    <text evidence="6">The sequence shown here is derived from an EMBL/GenBank/DDBJ whole genome shotgun (WGS) entry which is preliminary data.</text>
</comment>
<evidence type="ECO:0000256" key="2">
    <source>
        <dbReference type="ARBA" id="ARBA00022750"/>
    </source>
</evidence>
<keyword evidence="4 6" id="KW-0645">Protease</keyword>
<dbReference type="PROSITE" id="PS00141">
    <property type="entry name" value="ASP_PROTEASE"/>
    <property type="match status" value="2"/>
</dbReference>
<dbReference type="InterPro" id="IPR001969">
    <property type="entry name" value="Aspartic_peptidase_AS"/>
</dbReference>
<keyword evidence="7" id="KW-1185">Reference proteome</keyword>
<evidence type="ECO:0000256" key="4">
    <source>
        <dbReference type="RuleBase" id="RU000454"/>
    </source>
</evidence>